<reference evidence="3" key="2">
    <citation type="submission" date="2015-01" db="EMBL/GenBank/DDBJ databases">
        <title>Evolutionary Origins and Diversification of the Mycorrhizal Mutualists.</title>
        <authorList>
            <consortium name="DOE Joint Genome Institute"/>
            <consortium name="Mycorrhizal Genomics Consortium"/>
            <person name="Kohler A."/>
            <person name="Kuo A."/>
            <person name="Nagy L.G."/>
            <person name="Floudas D."/>
            <person name="Copeland A."/>
            <person name="Barry K.W."/>
            <person name="Cichocki N."/>
            <person name="Veneault-Fourrey C."/>
            <person name="LaButti K."/>
            <person name="Lindquist E.A."/>
            <person name="Lipzen A."/>
            <person name="Lundell T."/>
            <person name="Morin E."/>
            <person name="Murat C."/>
            <person name="Riley R."/>
            <person name="Ohm R."/>
            <person name="Sun H."/>
            <person name="Tunlid A."/>
            <person name="Henrissat B."/>
            <person name="Grigoriev I.V."/>
            <person name="Hibbett D.S."/>
            <person name="Martin F."/>
        </authorList>
    </citation>
    <scope>NUCLEOTIDE SEQUENCE [LARGE SCALE GENOMIC DNA]</scope>
    <source>
        <strain evidence="3">UH-Slu-Lm8-n1</strain>
    </source>
</reference>
<dbReference type="Proteomes" id="UP000054485">
    <property type="component" value="Unassembled WGS sequence"/>
</dbReference>
<sequence>MCDVSTEEWMFHVWLSYVVDFCDLVSSVHLPHLLIILASTVFISSTYSYRIMSFKLRSSKLVSYL</sequence>
<reference evidence="2 3" key="1">
    <citation type="submission" date="2014-04" db="EMBL/GenBank/DDBJ databases">
        <authorList>
            <consortium name="DOE Joint Genome Institute"/>
            <person name="Kuo A."/>
            <person name="Ruytinx J."/>
            <person name="Rineau F."/>
            <person name="Colpaert J."/>
            <person name="Kohler A."/>
            <person name="Nagy L.G."/>
            <person name="Floudas D."/>
            <person name="Copeland A."/>
            <person name="Barry K.W."/>
            <person name="Cichocki N."/>
            <person name="Veneault-Fourrey C."/>
            <person name="LaButti K."/>
            <person name="Lindquist E.A."/>
            <person name="Lipzen A."/>
            <person name="Lundell T."/>
            <person name="Morin E."/>
            <person name="Murat C."/>
            <person name="Sun H."/>
            <person name="Tunlid A."/>
            <person name="Henrissat B."/>
            <person name="Grigoriev I.V."/>
            <person name="Hibbett D.S."/>
            <person name="Martin F."/>
            <person name="Nordberg H.P."/>
            <person name="Cantor M.N."/>
            <person name="Hua S.X."/>
        </authorList>
    </citation>
    <scope>NUCLEOTIDE SEQUENCE [LARGE SCALE GENOMIC DNA]</scope>
    <source>
        <strain evidence="2 3">UH-Slu-Lm8-n1</strain>
    </source>
</reference>
<dbReference type="HOGENOM" id="CLU_2851226_0_0_1"/>
<keyword evidence="1" id="KW-1133">Transmembrane helix</keyword>
<evidence type="ECO:0000313" key="3">
    <source>
        <dbReference type="Proteomes" id="UP000054485"/>
    </source>
</evidence>
<organism evidence="2 3">
    <name type="scientific">Suillus luteus UH-Slu-Lm8-n1</name>
    <dbReference type="NCBI Taxonomy" id="930992"/>
    <lineage>
        <taxon>Eukaryota</taxon>
        <taxon>Fungi</taxon>
        <taxon>Dikarya</taxon>
        <taxon>Basidiomycota</taxon>
        <taxon>Agaricomycotina</taxon>
        <taxon>Agaricomycetes</taxon>
        <taxon>Agaricomycetidae</taxon>
        <taxon>Boletales</taxon>
        <taxon>Suillineae</taxon>
        <taxon>Suillaceae</taxon>
        <taxon>Suillus</taxon>
    </lineage>
</organism>
<gene>
    <name evidence="2" type="ORF">CY34DRAFT_371877</name>
</gene>
<keyword evidence="1" id="KW-0472">Membrane</keyword>
<proteinExistence type="predicted"/>
<dbReference type="InParanoid" id="A0A0D0AAG1"/>
<keyword evidence="1" id="KW-0812">Transmembrane</keyword>
<protein>
    <submittedName>
        <fullName evidence="2">Uncharacterized protein</fullName>
    </submittedName>
</protein>
<evidence type="ECO:0000313" key="2">
    <source>
        <dbReference type="EMBL" id="KIK38791.1"/>
    </source>
</evidence>
<feature type="transmembrane region" description="Helical" evidence="1">
    <location>
        <begin position="30"/>
        <end position="49"/>
    </location>
</feature>
<dbReference type="AlphaFoldDB" id="A0A0D0AAG1"/>
<accession>A0A0D0AAG1</accession>
<dbReference type="EMBL" id="KN835374">
    <property type="protein sequence ID" value="KIK38791.1"/>
    <property type="molecule type" value="Genomic_DNA"/>
</dbReference>
<keyword evidence="3" id="KW-1185">Reference proteome</keyword>
<name>A0A0D0AAG1_9AGAM</name>
<evidence type="ECO:0000256" key="1">
    <source>
        <dbReference type="SAM" id="Phobius"/>
    </source>
</evidence>